<organism evidence="7 8">
    <name type="scientific">Steinernema glaseri</name>
    <dbReference type="NCBI Taxonomy" id="37863"/>
    <lineage>
        <taxon>Eukaryota</taxon>
        <taxon>Metazoa</taxon>
        <taxon>Ecdysozoa</taxon>
        <taxon>Nematoda</taxon>
        <taxon>Chromadorea</taxon>
        <taxon>Rhabditida</taxon>
        <taxon>Tylenchina</taxon>
        <taxon>Panagrolaimomorpha</taxon>
        <taxon>Strongyloidoidea</taxon>
        <taxon>Steinernematidae</taxon>
        <taxon>Steinernema</taxon>
    </lineage>
</organism>
<feature type="transmembrane region" description="Helical" evidence="5">
    <location>
        <begin position="66"/>
        <end position="86"/>
    </location>
</feature>
<dbReference type="PANTHER" id="PTHR11662">
    <property type="entry name" value="SOLUTE CARRIER FAMILY 17"/>
    <property type="match status" value="1"/>
</dbReference>
<dbReference type="Proteomes" id="UP000095287">
    <property type="component" value="Unplaced"/>
</dbReference>
<feature type="transmembrane region" description="Helical" evidence="5">
    <location>
        <begin position="439"/>
        <end position="461"/>
    </location>
</feature>
<feature type="transmembrane region" description="Helical" evidence="5">
    <location>
        <begin position="149"/>
        <end position="169"/>
    </location>
</feature>
<evidence type="ECO:0000313" key="8">
    <source>
        <dbReference type="WBParaSite" id="L893_g16057.t1"/>
    </source>
</evidence>
<feature type="transmembrane region" description="Helical" evidence="5">
    <location>
        <begin position="413"/>
        <end position="433"/>
    </location>
</feature>
<feature type="transmembrane region" description="Helical" evidence="5">
    <location>
        <begin position="473"/>
        <end position="496"/>
    </location>
</feature>
<dbReference type="AlphaFoldDB" id="A0A1I7YH42"/>
<keyword evidence="2 5" id="KW-0812">Transmembrane</keyword>
<evidence type="ECO:0000256" key="1">
    <source>
        <dbReference type="ARBA" id="ARBA00004141"/>
    </source>
</evidence>
<dbReference type="InterPro" id="IPR050382">
    <property type="entry name" value="MFS_Na/Anion_cotransporter"/>
</dbReference>
<dbReference type="PANTHER" id="PTHR11662:SF405">
    <property type="entry name" value="PROTEIN CBG12249"/>
    <property type="match status" value="1"/>
</dbReference>
<feature type="transmembrane region" description="Helical" evidence="5">
    <location>
        <begin position="247"/>
        <end position="265"/>
    </location>
</feature>
<feature type="transmembrane region" description="Helical" evidence="5">
    <location>
        <begin position="271"/>
        <end position="289"/>
    </location>
</feature>
<evidence type="ECO:0000256" key="5">
    <source>
        <dbReference type="SAM" id="Phobius"/>
    </source>
</evidence>
<dbReference type="InterPro" id="IPR020846">
    <property type="entry name" value="MFS_dom"/>
</dbReference>
<feature type="transmembrane region" description="Helical" evidence="5">
    <location>
        <begin position="176"/>
        <end position="196"/>
    </location>
</feature>
<reference evidence="8" key="1">
    <citation type="submission" date="2016-11" db="UniProtKB">
        <authorList>
            <consortium name="WormBaseParasite"/>
        </authorList>
    </citation>
    <scope>IDENTIFICATION</scope>
</reference>
<feature type="transmembrane region" description="Helical" evidence="5">
    <location>
        <begin position="208"/>
        <end position="226"/>
    </location>
</feature>
<comment type="subcellular location">
    <subcellularLocation>
        <location evidence="1">Membrane</location>
        <topology evidence="1">Multi-pass membrane protein</topology>
    </subcellularLocation>
</comment>
<accession>A0A1I7YH42</accession>
<evidence type="ECO:0000256" key="4">
    <source>
        <dbReference type="ARBA" id="ARBA00023136"/>
    </source>
</evidence>
<evidence type="ECO:0000259" key="6">
    <source>
        <dbReference type="PROSITE" id="PS50850"/>
    </source>
</evidence>
<dbReference type="WBParaSite" id="L893_g16057.t1">
    <property type="protein sequence ID" value="L893_g16057.t1"/>
    <property type="gene ID" value="L893_g16057"/>
</dbReference>
<feature type="transmembrane region" description="Helical" evidence="5">
    <location>
        <begin position="508"/>
        <end position="526"/>
    </location>
</feature>
<keyword evidence="3 5" id="KW-1133">Transmembrane helix</keyword>
<keyword evidence="7" id="KW-1185">Reference proteome</keyword>
<protein>
    <submittedName>
        <fullName evidence="8">MFS domain-containing protein</fullName>
    </submittedName>
</protein>
<dbReference type="SUPFAM" id="SSF103473">
    <property type="entry name" value="MFS general substrate transporter"/>
    <property type="match status" value="1"/>
</dbReference>
<dbReference type="GO" id="GO:0016020">
    <property type="term" value="C:membrane"/>
    <property type="evidence" value="ECO:0007669"/>
    <property type="project" value="UniProtKB-SubCell"/>
</dbReference>
<evidence type="ECO:0000256" key="3">
    <source>
        <dbReference type="ARBA" id="ARBA00022989"/>
    </source>
</evidence>
<dbReference type="GO" id="GO:0006820">
    <property type="term" value="P:monoatomic anion transport"/>
    <property type="evidence" value="ECO:0007669"/>
    <property type="project" value="TreeGrafter"/>
</dbReference>
<feature type="transmembrane region" description="Helical" evidence="5">
    <location>
        <begin position="332"/>
        <end position="355"/>
    </location>
</feature>
<keyword evidence="4 5" id="KW-0472">Membrane</keyword>
<name>A0A1I7YH42_9BILA</name>
<dbReference type="InterPro" id="IPR036259">
    <property type="entry name" value="MFS_trans_sf"/>
</dbReference>
<proteinExistence type="predicted"/>
<dbReference type="Pfam" id="PF07690">
    <property type="entry name" value="MFS_1"/>
    <property type="match status" value="1"/>
</dbReference>
<dbReference type="PROSITE" id="PS50850">
    <property type="entry name" value="MFS"/>
    <property type="match status" value="1"/>
</dbReference>
<evidence type="ECO:0000313" key="7">
    <source>
        <dbReference type="Proteomes" id="UP000095287"/>
    </source>
</evidence>
<evidence type="ECO:0000256" key="2">
    <source>
        <dbReference type="ARBA" id="ARBA00022692"/>
    </source>
</evidence>
<dbReference type="InterPro" id="IPR011701">
    <property type="entry name" value="MFS"/>
</dbReference>
<dbReference type="Gene3D" id="1.20.1250.20">
    <property type="entry name" value="MFS general substrate transporter like domains"/>
    <property type="match status" value="2"/>
</dbReference>
<dbReference type="FunFam" id="1.20.1250.20:FF:000941">
    <property type="entry name" value="Uncharacterized protein"/>
    <property type="match status" value="1"/>
</dbReference>
<sequence>MVARTKGRPEFLKKCCHATHFTVLLICIIGRHIRRRHEVMSEMSFETTTTFMSSSSRSSLFSLSSIRLRICLLLMFGLFFTVSMRINLGMAMVCMVNTTAFVEPEKHNQFSLNESIVPDGRCSRSYDTDSLATSGYHGTLLWTPGMQSLLFSATFYGGLVTIALSGYLADRFGPKHLLMLAVLDYSIVSLLSPLLANTNFYAFFSSRVVMGLGEGFMIPTIASLSARWFPPAERGAMAAMYTSGNQLAGTLGGVISASLCSVDILGGWPLIFYLFGGLGCVWCILFSILGSNSPDENKWISDDEMSYITTTLPHTPGSTKRKTNAPVPWKEMFTSTVVLSNFIAQFSFNFSATIMQSYLPAYFRDVLLLDLKSNGLYTVLPFLSQLIFKNVFGHLSDYLKRRGLLGQTTSAKLFQSIGSFGTAACFLSLALFVNCERPTIALVILGIHGLCFSSGMSGFYISLLSVAPIYTGVIISLSMLFGMIANSIAPLTFGLVNSQGTEEEWQNVYIICAALNLFAGVFFLIFGSAKIQVWALVQPEKITVSEGTIPLPEKKRNRTVSEMSTNDWTV</sequence>
<dbReference type="FunFam" id="1.20.1250.20:FF:000355">
    <property type="entry name" value="SLC (SoLute Carrier) homolog"/>
    <property type="match status" value="1"/>
</dbReference>
<feature type="domain" description="Major facilitator superfamily (MFS) profile" evidence="6">
    <location>
        <begin position="70"/>
        <end position="531"/>
    </location>
</feature>
<dbReference type="GO" id="GO:0022857">
    <property type="term" value="F:transmembrane transporter activity"/>
    <property type="evidence" value="ECO:0007669"/>
    <property type="project" value="InterPro"/>
</dbReference>